<dbReference type="InterPro" id="IPR051694">
    <property type="entry name" value="Immunoregulatory_rcpt-like"/>
</dbReference>
<feature type="region of interest" description="Disordered" evidence="5">
    <location>
        <begin position="428"/>
        <end position="447"/>
    </location>
</feature>
<gene>
    <name evidence="8" type="ORF">WG66_13093</name>
</gene>
<comment type="caution">
    <text evidence="8">The sequence shown here is derived from an EMBL/GenBank/DDBJ whole genome shotgun (WGS) entry which is preliminary data.</text>
</comment>
<keyword evidence="7" id="KW-0732">Signal</keyword>
<evidence type="ECO:0000256" key="6">
    <source>
        <dbReference type="SAM" id="Phobius"/>
    </source>
</evidence>
<dbReference type="EMBL" id="LATX01002090">
    <property type="protein sequence ID" value="KTB34355.1"/>
    <property type="molecule type" value="Genomic_DNA"/>
</dbReference>
<evidence type="ECO:0000256" key="5">
    <source>
        <dbReference type="SAM" id="MobiDB-lite"/>
    </source>
</evidence>
<feature type="region of interest" description="Disordered" evidence="5">
    <location>
        <begin position="469"/>
        <end position="516"/>
    </location>
</feature>
<sequence length="516" mass="55253">MFRFIVLFLSLSFSLGFEISVPTSFLALQPTWVNWTITYATDAPNITVALLDQSKVPDCANALERNVTTLTKERVGPNRVPDLPESQTIRVKFVADTPGSYFVCALSMPPSQPGQVVYQSPNIPSLFAQTMISSQTVASAPTSSPDDNSENRTQSSTSRSGIGNAAIGGIVGGICGILAILAALTFLFMRYRRRKRIAGTFSKYAVDPYFASDKMAKERRNEARDSEQGEREPNVVEMPPSTLLPLCILGTSAANAFTLSVPSNITVLQDFSVDWTSESSDPQNIAILLLDLTRTPQCLASNVPFREKVITVQGVSNGQGKLEAIQVPHSGSFIMCAFSYQSEPPERSLRASLFNSTNIFANLPPATQTVTVTEGVSSTGGSNASSNGNHDGPIIGGVLGGFFALLLALVLLPFWFCRYRLVRTQPGSDSNEALMTTANVGGTSSPQTEYGGQAGYFTYFRTAEGYTDSTALSTYPPQSPPPGTTTTPSEAGWGSQSGTETPPSYASVSGGRRLKN</sequence>
<evidence type="ECO:0000256" key="1">
    <source>
        <dbReference type="ARBA" id="ARBA00004167"/>
    </source>
</evidence>
<keyword evidence="3 6" id="KW-1133">Transmembrane helix</keyword>
<name>A0A0W0FDJ6_MONRR</name>
<dbReference type="AlphaFoldDB" id="A0A0W0FDJ6"/>
<proteinExistence type="predicted"/>
<feature type="compositionally biased region" description="Polar residues" evidence="5">
    <location>
        <begin position="137"/>
        <end position="160"/>
    </location>
</feature>
<feature type="transmembrane region" description="Helical" evidence="6">
    <location>
        <begin position="165"/>
        <end position="188"/>
    </location>
</feature>
<keyword evidence="4 6" id="KW-0472">Membrane</keyword>
<feature type="chain" id="PRO_5006901687" evidence="7">
    <location>
        <begin position="17"/>
        <end position="516"/>
    </location>
</feature>
<evidence type="ECO:0000256" key="4">
    <source>
        <dbReference type="ARBA" id="ARBA00023136"/>
    </source>
</evidence>
<evidence type="ECO:0000256" key="3">
    <source>
        <dbReference type="ARBA" id="ARBA00022989"/>
    </source>
</evidence>
<feature type="compositionally biased region" description="Basic and acidic residues" evidence="5">
    <location>
        <begin position="215"/>
        <end position="234"/>
    </location>
</feature>
<dbReference type="Proteomes" id="UP000054988">
    <property type="component" value="Unassembled WGS sequence"/>
</dbReference>
<dbReference type="PANTHER" id="PTHR15549:SF6">
    <property type="entry name" value="MID2 DOMAIN-CONTAINING PROTEIN"/>
    <property type="match status" value="1"/>
</dbReference>
<accession>A0A0W0FDJ6</accession>
<dbReference type="GO" id="GO:0016020">
    <property type="term" value="C:membrane"/>
    <property type="evidence" value="ECO:0007669"/>
    <property type="project" value="UniProtKB-SubCell"/>
</dbReference>
<feature type="region of interest" description="Disordered" evidence="5">
    <location>
        <begin position="137"/>
        <end position="161"/>
    </location>
</feature>
<feature type="region of interest" description="Disordered" evidence="5">
    <location>
        <begin position="215"/>
        <end position="238"/>
    </location>
</feature>
<keyword evidence="2 6" id="KW-0812">Transmembrane</keyword>
<dbReference type="GO" id="GO:0071944">
    <property type="term" value="C:cell periphery"/>
    <property type="evidence" value="ECO:0007669"/>
    <property type="project" value="UniProtKB-ARBA"/>
</dbReference>
<reference evidence="8 9" key="1">
    <citation type="submission" date="2015-12" db="EMBL/GenBank/DDBJ databases">
        <title>Draft genome sequence of Moniliophthora roreri, the causal agent of frosty pod rot of cacao.</title>
        <authorList>
            <person name="Aime M.C."/>
            <person name="Diaz-Valderrama J.R."/>
            <person name="Kijpornyongpan T."/>
            <person name="Phillips-Mora W."/>
        </authorList>
    </citation>
    <scope>NUCLEOTIDE SEQUENCE [LARGE SCALE GENOMIC DNA]</scope>
    <source>
        <strain evidence="8 9">MCA 2952</strain>
    </source>
</reference>
<feature type="signal peptide" evidence="7">
    <location>
        <begin position="1"/>
        <end position="16"/>
    </location>
</feature>
<evidence type="ECO:0000313" key="9">
    <source>
        <dbReference type="Proteomes" id="UP000054988"/>
    </source>
</evidence>
<comment type="subcellular location">
    <subcellularLocation>
        <location evidence="1">Membrane</location>
        <topology evidence="1">Single-pass membrane protein</topology>
    </subcellularLocation>
</comment>
<protein>
    <submittedName>
        <fullName evidence="8">Uncharacterized protein</fullName>
    </submittedName>
</protein>
<organism evidence="8 9">
    <name type="scientific">Moniliophthora roreri</name>
    <name type="common">Frosty pod rot fungus</name>
    <name type="synonym">Monilia roreri</name>
    <dbReference type="NCBI Taxonomy" id="221103"/>
    <lineage>
        <taxon>Eukaryota</taxon>
        <taxon>Fungi</taxon>
        <taxon>Dikarya</taxon>
        <taxon>Basidiomycota</taxon>
        <taxon>Agaricomycotina</taxon>
        <taxon>Agaricomycetes</taxon>
        <taxon>Agaricomycetidae</taxon>
        <taxon>Agaricales</taxon>
        <taxon>Marasmiineae</taxon>
        <taxon>Marasmiaceae</taxon>
        <taxon>Moniliophthora</taxon>
    </lineage>
</organism>
<evidence type="ECO:0000256" key="2">
    <source>
        <dbReference type="ARBA" id="ARBA00022692"/>
    </source>
</evidence>
<evidence type="ECO:0000313" key="8">
    <source>
        <dbReference type="EMBL" id="KTB34355.1"/>
    </source>
</evidence>
<feature type="transmembrane region" description="Helical" evidence="6">
    <location>
        <begin position="394"/>
        <end position="416"/>
    </location>
</feature>
<dbReference type="PANTHER" id="PTHR15549">
    <property type="entry name" value="PAIRED IMMUNOGLOBULIN-LIKE TYPE 2 RECEPTOR"/>
    <property type="match status" value="1"/>
</dbReference>
<evidence type="ECO:0000256" key="7">
    <source>
        <dbReference type="SAM" id="SignalP"/>
    </source>
</evidence>
<feature type="compositionally biased region" description="Polar residues" evidence="5">
    <location>
        <begin position="494"/>
        <end position="507"/>
    </location>
</feature>